<keyword evidence="4" id="KW-1185">Reference proteome</keyword>
<accession>A0A852W5L0</accession>
<dbReference type="Pfam" id="PF07364">
    <property type="entry name" value="DUF1485"/>
    <property type="match status" value="1"/>
</dbReference>
<organism evidence="3 4">
    <name type="scientific">Pseudonocardia alni</name>
    <name type="common">Amycolata alni</name>
    <dbReference type="NCBI Taxonomy" id="33907"/>
    <lineage>
        <taxon>Bacteria</taxon>
        <taxon>Bacillati</taxon>
        <taxon>Actinomycetota</taxon>
        <taxon>Actinomycetes</taxon>
        <taxon>Pseudonocardiales</taxon>
        <taxon>Pseudonocardiaceae</taxon>
        <taxon>Pseudonocardia</taxon>
    </lineage>
</organism>
<dbReference type="AlphaFoldDB" id="A0A852W5L0"/>
<dbReference type="InterPro" id="IPR010799">
    <property type="entry name" value="MlrC_C"/>
</dbReference>
<evidence type="ECO:0000313" key="3">
    <source>
        <dbReference type="EMBL" id="NYG04119.1"/>
    </source>
</evidence>
<comment type="caution">
    <text evidence="3">The sequence shown here is derived from an EMBL/GenBank/DDBJ whole genome shotgun (WGS) entry which is preliminary data.</text>
</comment>
<dbReference type="InterPro" id="IPR009197">
    <property type="entry name" value="MlrC"/>
</dbReference>
<dbReference type="EMBL" id="JACCCZ010000001">
    <property type="protein sequence ID" value="NYG04119.1"/>
    <property type="molecule type" value="Genomic_DNA"/>
</dbReference>
<evidence type="ECO:0000313" key="4">
    <source>
        <dbReference type="Proteomes" id="UP000549695"/>
    </source>
</evidence>
<dbReference type="PIRSF" id="PIRSF012702">
    <property type="entry name" value="UCP012702"/>
    <property type="match status" value="1"/>
</dbReference>
<evidence type="ECO:0000259" key="1">
    <source>
        <dbReference type="Pfam" id="PF07171"/>
    </source>
</evidence>
<dbReference type="Pfam" id="PF07171">
    <property type="entry name" value="MlrC_C"/>
    <property type="match status" value="1"/>
</dbReference>
<proteinExistence type="predicted"/>
<dbReference type="RefSeq" id="WP_179762080.1">
    <property type="nucleotide sequence ID" value="NZ_BAAAJZ010000006.1"/>
</dbReference>
<feature type="domain" description="Microcystin LR degradation protein MlrC C-terminal" evidence="1">
    <location>
        <begin position="300"/>
        <end position="478"/>
    </location>
</feature>
<sequence>MRILVAGFQHETNTFAPAPATYANFENGEGFPALRRGTALFDLEQVNLPAGGFLAEARRRGWAVLPVIWAAASPSGPVEAETYERIVGEIVDAARSSAPDAVYLDLHGAMVAEHHDDGEGELLTRVRAAVGPNVPVVASLDLHANMSEAMFAVADALVCYRTYPHVDMAETGARAAGLLARLAAGERLELAWRRIPFLIPVNSGCTDLDPARSVYSGLDALGGATAFPSFAAGFPAADIADCGPSVWAYGTGGAAAVAEVVDELYAEVVRDESRWAVSLLDPVEAVDRALTTPGTGPVVIADTQDNPGVGGSARTTGLLRALLAARGDEPKAIGLITDPAAVAAALSAGVGASVDLALGGEAAVPGDEPVRGRFVVEARSDGRCRFDGPMLHGTEVDLGASARLRSGSVLIAVTTGRTQVFDRNLFRMVGIEPEEQRVLVVKSSVHFRGDFGPIAREILVARSPGLMAADPADLTWKKLSGAIRVTPGAA</sequence>
<feature type="domain" description="Microcystin LR degradation protein MlrC N-terminal" evidence="2">
    <location>
        <begin position="2"/>
        <end position="290"/>
    </location>
</feature>
<protein>
    <submittedName>
        <fullName evidence="3">Microcystin degradation protein MlrC</fullName>
    </submittedName>
</protein>
<dbReference type="Proteomes" id="UP000549695">
    <property type="component" value="Unassembled WGS sequence"/>
</dbReference>
<dbReference type="GeneID" id="98054088"/>
<gene>
    <name evidence="3" type="ORF">HDA37_004404</name>
</gene>
<reference evidence="3 4" key="1">
    <citation type="submission" date="2020-07" db="EMBL/GenBank/DDBJ databases">
        <title>Sequencing the genomes of 1000 actinobacteria strains.</title>
        <authorList>
            <person name="Klenk H.-P."/>
        </authorList>
    </citation>
    <scope>NUCLEOTIDE SEQUENCE [LARGE SCALE GENOMIC DNA]</scope>
    <source>
        <strain evidence="3 4">DSM 44749</strain>
    </source>
</reference>
<name>A0A852W5L0_PSEA5</name>
<evidence type="ECO:0000259" key="2">
    <source>
        <dbReference type="Pfam" id="PF07364"/>
    </source>
</evidence>
<dbReference type="InterPro" id="IPR015995">
    <property type="entry name" value="MlrC_N"/>
</dbReference>